<organism evidence="2 3">
    <name type="scientific">Haloactinospora alba</name>
    <dbReference type="NCBI Taxonomy" id="405555"/>
    <lineage>
        <taxon>Bacteria</taxon>
        <taxon>Bacillati</taxon>
        <taxon>Actinomycetota</taxon>
        <taxon>Actinomycetes</taxon>
        <taxon>Streptosporangiales</taxon>
        <taxon>Nocardiopsidaceae</taxon>
        <taxon>Haloactinospora</taxon>
    </lineage>
</organism>
<dbReference type="GO" id="GO:0005737">
    <property type="term" value="C:cytoplasm"/>
    <property type="evidence" value="ECO:0007669"/>
    <property type="project" value="TreeGrafter"/>
</dbReference>
<dbReference type="Pfam" id="PF00149">
    <property type="entry name" value="Metallophos"/>
    <property type="match status" value="1"/>
</dbReference>
<dbReference type="Pfam" id="PF13671">
    <property type="entry name" value="AAA_33"/>
    <property type="match status" value="1"/>
</dbReference>
<keyword evidence="2" id="KW-0418">Kinase</keyword>
<keyword evidence="3" id="KW-1185">Reference proteome</keyword>
<dbReference type="PANTHER" id="PTHR42850:SF7">
    <property type="entry name" value="BIS(5'-NUCLEOSYL)-TETRAPHOSPHATASE PRPE [ASYMMETRICAL]"/>
    <property type="match status" value="1"/>
</dbReference>
<reference evidence="2 3" key="1">
    <citation type="submission" date="2019-06" db="EMBL/GenBank/DDBJ databases">
        <title>Sequencing the genomes of 1000 actinobacteria strains.</title>
        <authorList>
            <person name="Klenk H.-P."/>
        </authorList>
    </citation>
    <scope>NUCLEOTIDE SEQUENCE [LARGE SCALE GENOMIC DNA]</scope>
    <source>
        <strain evidence="2 3">DSM 45015</strain>
    </source>
</reference>
<dbReference type="Proteomes" id="UP000317422">
    <property type="component" value="Unassembled WGS sequence"/>
</dbReference>
<evidence type="ECO:0000313" key="2">
    <source>
        <dbReference type="EMBL" id="TQN32977.1"/>
    </source>
</evidence>
<dbReference type="InterPro" id="IPR029052">
    <property type="entry name" value="Metallo-depent_PP-like"/>
</dbReference>
<name>A0A543NME1_9ACTN</name>
<protein>
    <submittedName>
        <fullName evidence="2">Polynucleotide kinase-phosphatase</fullName>
    </submittedName>
</protein>
<dbReference type="CDD" id="cd07423">
    <property type="entry name" value="MPP_Prp_like"/>
    <property type="match status" value="1"/>
</dbReference>
<dbReference type="InterPro" id="IPR027417">
    <property type="entry name" value="P-loop_NTPase"/>
</dbReference>
<dbReference type="InterPro" id="IPR050126">
    <property type="entry name" value="Ap4A_hydrolase"/>
</dbReference>
<dbReference type="PANTHER" id="PTHR42850">
    <property type="entry name" value="METALLOPHOSPHOESTERASE"/>
    <property type="match status" value="1"/>
</dbReference>
<dbReference type="InterPro" id="IPR041780">
    <property type="entry name" value="MPP_PrpE-like"/>
</dbReference>
<dbReference type="SUPFAM" id="SSF56300">
    <property type="entry name" value="Metallo-dependent phosphatases"/>
    <property type="match status" value="1"/>
</dbReference>
<comment type="caution">
    <text evidence="2">The sequence shown here is derived from an EMBL/GenBank/DDBJ whole genome shotgun (WGS) entry which is preliminary data.</text>
</comment>
<gene>
    <name evidence="2" type="ORF">FHX37_2969</name>
</gene>
<dbReference type="SUPFAM" id="SSF52540">
    <property type="entry name" value="P-loop containing nucleoside triphosphate hydrolases"/>
    <property type="match status" value="1"/>
</dbReference>
<dbReference type="InterPro" id="IPR004843">
    <property type="entry name" value="Calcineurin-like_PHP"/>
</dbReference>
<dbReference type="GO" id="GO:0016791">
    <property type="term" value="F:phosphatase activity"/>
    <property type="evidence" value="ECO:0007669"/>
    <property type="project" value="TreeGrafter"/>
</dbReference>
<dbReference type="EMBL" id="VFQC01000001">
    <property type="protein sequence ID" value="TQN32977.1"/>
    <property type="molecule type" value="Genomic_DNA"/>
</dbReference>
<sequence>MSDSGDTTAQQRVLPVPAMGLVVLVGVSGSGKSTFAARHFLPTQVVSSDAYRGVVSDDENDQSATGDAFDLVHRIVGKRLRRGLLTVVDATNVQREDRGQLVRLAKEHDVPASAIVLDASDGLVRERTRLRTDRDIEPDALARQQHDLSRGRAQLDKEGFRRVHVLDADEAGTAVVELEPSPHDRRELSGPFDIIGDVHGCRAELEDLLTDLGYRIERDDAGEPTGARHPDGRTALFVGDVVDRGPDSPGAARLVMNMVDSGDAMCVLGNHEHKLLRALNGRNVRLQRGVEQTLQQLESRTAEFRERLREFCDGLVDHYVLDGGDLVVAHAGLKEAYHGRSSGRVRSFALFGDTTGETDEQGLPVRLPWAREYQGKAMVVYGHVPTPRPEWVNNTICLDTGCVFGGELTALRYPERELRRVPAHRTWYEPTRPLHEESTGT</sequence>
<proteinExistence type="predicted"/>
<dbReference type="Gene3D" id="3.60.21.10">
    <property type="match status" value="1"/>
</dbReference>
<evidence type="ECO:0000313" key="3">
    <source>
        <dbReference type="Proteomes" id="UP000317422"/>
    </source>
</evidence>
<keyword evidence="2" id="KW-0808">Transferase</keyword>
<evidence type="ECO:0000259" key="1">
    <source>
        <dbReference type="Pfam" id="PF00149"/>
    </source>
</evidence>
<dbReference type="AlphaFoldDB" id="A0A543NME1"/>
<feature type="domain" description="Calcineurin-like phosphoesterase" evidence="1">
    <location>
        <begin position="191"/>
        <end position="387"/>
    </location>
</feature>
<dbReference type="GO" id="GO:0016301">
    <property type="term" value="F:kinase activity"/>
    <property type="evidence" value="ECO:0007669"/>
    <property type="project" value="UniProtKB-KW"/>
</dbReference>
<accession>A0A543NME1</accession>
<dbReference type="Gene3D" id="3.40.50.300">
    <property type="entry name" value="P-loop containing nucleotide triphosphate hydrolases"/>
    <property type="match status" value="1"/>
</dbReference>